<dbReference type="SUPFAM" id="SSF48452">
    <property type="entry name" value="TPR-like"/>
    <property type="match status" value="1"/>
</dbReference>
<dbReference type="InterPro" id="IPR010982">
    <property type="entry name" value="Lambda_DNA-bd_dom_sf"/>
</dbReference>
<keyword evidence="3" id="KW-1185">Reference proteome</keyword>
<dbReference type="InterPro" id="IPR011990">
    <property type="entry name" value="TPR-like_helical_dom_sf"/>
</dbReference>
<gene>
    <name evidence="2" type="ORF">R50_2560</name>
</gene>
<dbReference type="PROSITE" id="PS50943">
    <property type="entry name" value="HTH_CROC1"/>
    <property type="match status" value="1"/>
</dbReference>
<evidence type="ECO:0000259" key="1">
    <source>
        <dbReference type="PROSITE" id="PS50943"/>
    </source>
</evidence>
<dbReference type="GO" id="GO:0003677">
    <property type="term" value="F:DNA binding"/>
    <property type="evidence" value="ECO:0007669"/>
    <property type="project" value="InterPro"/>
</dbReference>
<dbReference type="Gene3D" id="1.25.40.10">
    <property type="entry name" value="Tetratricopeptide repeat domain"/>
    <property type="match status" value="2"/>
</dbReference>
<proteinExistence type="predicted"/>
<dbReference type="InterPro" id="IPR001387">
    <property type="entry name" value="Cro/C1-type_HTH"/>
</dbReference>
<dbReference type="SMART" id="SM00028">
    <property type="entry name" value="TPR"/>
    <property type="match status" value="3"/>
</dbReference>
<dbReference type="CDD" id="cd00093">
    <property type="entry name" value="HTH_XRE"/>
    <property type="match status" value="1"/>
</dbReference>
<accession>A0A6F8ZKC1</accession>
<protein>
    <recommendedName>
        <fullName evidence="1">HTH cro/C1-type domain-containing protein</fullName>
    </recommendedName>
</protein>
<dbReference type="InterPro" id="IPR019734">
    <property type="entry name" value="TPR_rpt"/>
</dbReference>
<dbReference type="Proteomes" id="UP000503399">
    <property type="component" value="Chromosome"/>
</dbReference>
<dbReference type="AlphaFoldDB" id="A0A6F8ZKC1"/>
<organism evidence="2 3">
    <name type="scientific">Candidatus Hydrogenisulfobacillus filiaventi</name>
    <dbReference type="NCBI Taxonomy" id="2707344"/>
    <lineage>
        <taxon>Bacteria</taxon>
        <taxon>Bacillati</taxon>
        <taxon>Bacillota</taxon>
        <taxon>Clostridia</taxon>
        <taxon>Eubacteriales</taxon>
        <taxon>Clostridiales Family XVII. Incertae Sedis</taxon>
        <taxon>Candidatus Hydrogenisulfobacillus</taxon>
    </lineage>
</organism>
<sequence>MSDTPSPLAARIRLERRRRRIKLSAVHPHVSPSTVSAVEQGRRFPSLAVLDAITKGLGFPPGAFDLEYLASAEEEEPALAVLPRLLARPDPPYAAVAAELRRLLRRSCSRHPRLRDDLWLALAEVYRRSRRWDLALRILDRVFPCACASRYVNPAGYAKAQVLRGRLHLMRGEPHLAVLAFQSVIHNAVGGESEREVALYNLGLAWWRLGSYAQAEATWEAALHQVRDPALQAGIRLGLGNVALARGRYPDALAYFAAARAAYRTLGDAQGAASALNNRLYTACRAGDAALTQELLEEGIREAWPDAAAAAAFAVTRAQVARAGGDWETVAAALEEARPGLEPGSNRTFLAWNLLAAELAVARGRPAEAEGPVATLRGLWPELSDRALQTQVVLTLHEILERLPDPAGARACLEALRRLHPTPL</sequence>
<dbReference type="SMART" id="SM00530">
    <property type="entry name" value="HTH_XRE"/>
    <property type="match status" value="1"/>
</dbReference>
<reference evidence="2 3" key="1">
    <citation type="submission" date="2020-02" db="EMBL/GenBank/DDBJ databases">
        <authorList>
            <person name="Hogendoorn C."/>
        </authorList>
    </citation>
    <scope>NUCLEOTIDE SEQUENCE [LARGE SCALE GENOMIC DNA]</scope>
    <source>
        <strain evidence="2">R501</strain>
    </source>
</reference>
<dbReference type="Pfam" id="PF13432">
    <property type="entry name" value="TPR_16"/>
    <property type="match status" value="1"/>
</dbReference>
<dbReference type="SUPFAM" id="SSF47413">
    <property type="entry name" value="lambda repressor-like DNA-binding domains"/>
    <property type="match status" value="1"/>
</dbReference>
<name>A0A6F8ZKC1_9FIRM</name>
<dbReference type="Gene3D" id="1.10.260.40">
    <property type="entry name" value="lambda repressor-like DNA-binding domains"/>
    <property type="match status" value="1"/>
</dbReference>
<dbReference type="KEGG" id="hfv:R50_2560"/>
<dbReference type="EMBL" id="LR778114">
    <property type="protein sequence ID" value="CAB1130052.1"/>
    <property type="molecule type" value="Genomic_DNA"/>
</dbReference>
<evidence type="ECO:0000313" key="2">
    <source>
        <dbReference type="EMBL" id="CAB1130052.1"/>
    </source>
</evidence>
<evidence type="ECO:0000313" key="3">
    <source>
        <dbReference type="Proteomes" id="UP000503399"/>
    </source>
</evidence>
<feature type="domain" description="HTH cro/C1-type" evidence="1">
    <location>
        <begin position="29"/>
        <end position="64"/>
    </location>
</feature>
<dbReference type="Pfam" id="PF13560">
    <property type="entry name" value="HTH_31"/>
    <property type="match status" value="1"/>
</dbReference>